<protein>
    <submittedName>
        <fullName evidence="2">Transcriptional regulator with XRE-family HTH domain</fullName>
    </submittedName>
</protein>
<dbReference type="Proteomes" id="UP001236723">
    <property type="component" value="Unassembled WGS sequence"/>
</dbReference>
<dbReference type="RefSeq" id="WP_307069063.1">
    <property type="nucleotide sequence ID" value="NZ_JAUSUP010000008.1"/>
</dbReference>
<reference evidence="2 3" key="1">
    <citation type="submission" date="2023-07" db="EMBL/GenBank/DDBJ databases">
        <title>Genomic Encyclopedia of Type Strains, Phase IV (KMG-IV): sequencing the most valuable type-strain genomes for metagenomic binning, comparative biology and taxonomic classification.</title>
        <authorList>
            <person name="Goeker M."/>
        </authorList>
    </citation>
    <scope>NUCLEOTIDE SEQUENCE [LARGE SCALE GENOMIC DNA]</scope>
    <source>
        <strain evidence="2 3">DSM 15448</strain>
    </source>
</reference>
<evidence type="ECO:0000313" key="3">
    <source>
        <dbReference type="Proteomes" id="UP001236723"/>
    </source>
</evidence>
<organism evidence="2 3">
    <name type="scientific">Alkalibacillus filiformis</name>
    <dbReference type="NCBI Taxonomy" id="200990"/>
    <lineage>
        <taxon>Bacteria</taxon>
        <taxon>Bacillati</taxon>
        <taxon>Bacillota</taxon>
        <taxon>Bacilli</taxon>
        <taxon>Bacillales</taxon>
        <taxon>Bacillaceae</taxon>
        <taxon>Alkalibacillus</taxon>
    </lineage>
</organism>
<sequence>MGQKELVGTEIKNYRMRSGLKIKDLAALMEVSSPYISMVENAKGNLPTKSFLRKFSDVISKQDSKLSPESIYISLCVVAGYPIDESIVDDHGEDVFYANERRGYIESLGNKEYRTLEKPYYDLFWLLDQPESGVFFNIQQTSKSNIDSQNSSFKLDHDDREFIKSTIADYLKHKSNFISSFPLKVHFVTLEEDSIPTLMESDEVIDEDGNTIEYVSNITGSVIIEVNLKYFMSEIAFNLRVEYDFDIDFDKEITNTNLYIDSQETEKLESLKIEKPYYDFFVNELGEYLNAFALDNFQEEVEVSDSSFIKVHIK</sequence>
<dbReference type="EMBL" id="JAUSUP010000008">
    <property type="protein sequence ID" value="MDQ0352468.1"/>
    <property type="molecule type" value="Genomic_DNA"/>
</dbReference>
<dbReference type="Gene3D" id="1.10.260.40">
    <property type="entry name" value="lambda repressor-like DNA-binding domains"/>
    <property type="match status" value="1"/>
</dbReference>
<dbReference type="InterPro" id="IPR001387">
    <property type="entry name" value="Cro/C1-type_HTH"/>
</dbReference>
<keyword evidence="3" id="KW-1185">Reference proteome</keyword>
<dbReference type="SMART" id="SM00530">
    <property type="entry name" value="HTH_XRE"/>
    <property type="match status" value="1"/>
</dbReference>
<gene>
    <name evidence="2" type="ORF">J2R98_002312</name>
</gene>
<dbReference type="PROSITE" id="PS50943">
    <property type="entry name" value="HTH_CROC1"/>
    <property type="match status" value="1"/>
</dbReference>
<name>A0ABU0DVY9_9BACI</name>
<feature type="domain" description="HTH cro/C1-type" evidence="1">
    <location>
        <begin position="11"/>
        <end position="66"/>
    </location>
</feature>
<comment type="caution">
    <text evidence="2">The sequence shown here is derived from an EMBL/GenBank/DDBJ whole genome shotgun (WGS) entry which is preliminary data.</text>
</comment>
<evidence type="ECO:0000313" key="2">
    <source>
        <dbReference type="EMBL" id="MDQ0352468.1"/>
    </source>
</evidence>
<dbReference type="CDD" id="cd00093">
    <property type="entry name" value="HTH_XRE"/>
    <property type="match status" value="1"/>
</dbReference>
<dbReference type="Pfam" id="PF13560">
    <property type="entry name" value="HTH_31"/>
    <property type="match status" value="1"/>
</dbReference>
<evidence type="ECO:0000259" key="1">
    <source>
        <dbReference type="PROSITE" id="PS50943"/>
    </source>
</evidence>
<proteinExistence type="predicted"/>
<accession>A0ABU0DVY9</accession>
<dbReference type="SUPFAM" id="SSF47413">
    <property type="entry name" value="lambda repressor-like DNA-binding domains"/>
    <property type="match status" value="1"/>
</dbReference>
<dbReference type="InterPro" id="IPR010982">
    <property type="entry name" value="Lambda_DNA-bd_dom_sf"/>
</dbReference>